<evidence type="ECO:0000256" key="1">
    <source>
        <dbReference type="SAM" id="SignalP"/>
    </source>
</evidence>
<dbReference type="AlphaFoldDB" id="A0A2M4D8I1"/>
<protein>
    <submittedName>
        <fullName evidence="2">Putative secreted protein</fullName>
    </submittedName>
</protein>
<accession>A0A2M4D8I1</accession>
<dbReference type="EMBL" id="GGFL01009633">
    <property type="protein sequence ID" value="MBW73811.1"/>
    <property type="molecule type" value="Transcribed_RNA"/>
</dbReference>
<keyword evidence="1" id="KW-0732">Signal</keyword>
<sequence length="93" mass="9756">MVAVAVAVVLAVAYSSSSARSTHTMVVPGTPAVVEASAGQSAAGSRHSSRNRAYGVAAPTSNCRTSLAVPFLKFPNLCMSCRHVHLRRCYPRP</sequence>
<reference evidence="2" key="1">
    <citation type="submission" date="2018-01" db="EMBL/GenBank/DDBJ databases">
        <title>An insight into the sialome of Amazonian anophelines.</title>
        <authorList>
            <person name="Ribeiro J.M."/>
            <person name="Scarpassa V."/>
            <person name="Calvo E."/>
        </authorList>
    </citation>
    <scope>NUCLEOTIDE SEQUENCE</scope>
</reference>
<feature type="signal peptide" evidence="1">
    <location>
        <begin position="1"/>
        <end position="19"/>
    </location>
</feature>
<name>A0A2M4D8I1_ANODA</name>
<feature type="chain" id="PRO_5014954232" evidence="1">
    <location>
        <begin position="20"/>
        <end position="93"/>
    </location>
</feature>
<proteinExistence type="predicted"/>
<organism evidence="2">
    <name type="scientific">Anopheles darlingi</name>
    <name type="common">Mosquito</name>
    <dbReference type="NCBI Taxonomy" id="43151"/>
    <lineage>
        <taxon>Eukaryota</taxon>
        <taxon>Metazoa</taxon>
        <taxon>Ecdysozoa</taxon>
        <taxon>Arthropoda</taxon>
        <taxon>Hexapoda</taxon>
        <taxon>Insecta</taxon>
        <taxon>Pterygota</taxon>
        <taxon>Neoptera</taxon>
        <taxon>Endopterygota</taxon>
        <taxon>Diptera</taxon>
        <taxon>Nematocera</taxon>
        <taxon>Culicoidea</taxon>
        <taxon>Culicidae</taxon>
        <taxon>Anophelinae</taxon>
        <taxon>Anopheles</taxon>
    </lineage>
</organism>
<evidence type="ECO:0000313" key="2">
    <source>
        <dbReference type="EMBL" id="MBW73811.1"/>
    </source>
</evidence>